<dbReference type="RefSeq" id="WP_323296131.1">
    <property type="nucleotide sequence ID" value="NZ_JAYFUM010000007.1"/>
</dbReference>
<proteinExistence type="predicted"/>
<evidence type="ECO:0000313" key="2">
    <source>
        <dbReference type="Proteomes" id="UP001302949"/>
    </source>
</evidence>
<keyword evidence="2" id="KW-1185">Reference proteome</keyword>
<organism evidence="1 2">
    <name type="scientific">Arcicella rigui</name>
    <dbReference type="NCBI Taxonomy" id="797020"/>
    <lineage>
        <taxon>Bacteria</taxon>
        <taxon>Pseudomonadati</taxon>
        <taxon>Bacteroidota</taxon>
        <taxon>Cytophagia</taxon>
        <taxon>Cytophagales</taxon>
        <taxon>Flectobacillaceae</taxon>
        <taxon>Arcicella</taxon>
    </lineage>
</organism>
<accession>A0ABU5Q8K3</accession>
<protein>
    <recommendedName>
        <fullName evidence="3">Transposase</fullName>
    </recommendedName>
</protein>
<comment type="caution">
    <text evidence="1">The sequence shown here is derived from an EMBL/GenBank/DDBJ whole genome shotgun (WGS) entry which is preliminary data.</text>
</comment>
<gene>
    <name evidence="1" type="ORF">VB248_07525</name>
</gene>
<dbReference type="Proteomes" id="UP001302949">
    <property type="component" value="Unassembled WGS sequence"/>
</dbReference>
<sequence>MKAENTQHELQVSKQKLEVSRDLKNVIDTAFDNGQLKKAFEIAKKLKEKGMDTDFIIEITGLTKEEIESLK</sequence>
<evidence type="ECO:0000313" key="1">
    <source>
        <dbReference type="EMBL" id="MEA5138977.1"/>
    </source>
</evidence>
<dbReference type="EMBL" id="JAYFUM010000007">
    <property type="protein sequence ID" value="MEA5138977.1"/>
    <property type="molecule type" value="Genomic_DNA"/>
</dbReference>
<reference evidence="1 2" key="1">
    <citation type="submission" date="2023-12" db="EMBL/GenBank/DDBJ databases">
        <title>Novel species of the genus Arcicella isolated from rivers.</title>
        <authorList>
            <person name="Lu H."/>
        </authorList>
    </citation>
    <scope>NUCLEOTIDE SEQUENCE [LARGE SCALE GENOMIC DNA]</scope>
    <source>
        <strain evidence="1 2">KCTC 23307</strain>
    </source>
</reference>
<name>A0ABU5Q8K3_9BACT</name>
<evidence type="ECO:0008006" key="3">
    <source>
        <dbReference type="Google" id="ProtNLM"/>
    </source>
</evidence>